<dbReference type="Proteomes" id="UP000549913">
    <property type="component" value="Unassembled WGS sequence"/>
</dbReference>
<dbReference type="AlphaFoldDB" id="A0A852SLH3"/>
<evidence type="ECO:0000313" key="2">
    <source>
        <dbReference type="Proteomes" id="UP000549913"/>
    </source>
</evidence>
<evidence type="ECO:0000313" key="1">
    <source>
        <dbReference type="EMBL" id="NYD68939.1"/>
    </source>
</evidence>
<name>A0A852SLH3_9MICO</name>
<proteinExistence type="predicted"/>
<dbReference type="RefSeq" id="WP_179546370.1">
    <property type="nucleotide sequence ID" value="NZ_BSEW01000001.1"/>
</dbReference>
<accession>A0A852SLH3</accession>
<dbReference type="EMBL" id="JACCBM010000001">
    <property type="protein sequence ID" value="NYD68939.1"/>
    <property type="molecule type" value="Genomic_DNA"/>
</dbReference>
<gene>
    <name evidence="1" type="ORF">BJ984_000097</name>
</gene>
<sequence>MTPSAPGDPNDRSPHDQAVAETASWVSGVVARSRSAADPVPGIVAPLEFVVDFAANSQSDAVSVSMANGSVGVAPWAADASGVVTISVRWSEGFQVAGLEPGREIDGWTVSAVAAGRADLEHPSLGRGEPAVAVPALTLVKAGAPDGLDEITARVSGTSDYCRDFTIRGWSRA</sequence>
<comment type="caution">
    <text evidence="1">The sequence shown here is derived from an EMBL/GenBank/DDBJ whole genome shotgun (WGS) entry which is preliminary data.</text>
</comment>
<organism evidence="1 2">
    <name type="scientific">Herbiconiux flava</name>
    <dbReference type="NCBI Taxonomy" id="881268"/>
    <lineage>
        <taxon>Bacteria</taxon>
        <taxon>Bacillati</taxon>
        <taxon>Actinomycetota</taxon>
        <taxon>Actinomycetes</taxon>
        <taxon>Micrococcales</taxon>
        <taxon>Microbacteriaceae</taxon>
        <taxon>Herbiconiux</taxon>
    </lineage>
</organism>
<reference evidence="1 2" key="1">
    <citation type="submission" date="2020-07" db="EMBL/GenBank/DDBJ databases">
        <title>Sequencing the genomes of 1000 actinobacteria strains.</title>
        <authorList>
            <person name="Klenk H.-P."/>
        </authorList>
    </citation>
    <scope>NUCLEOTIDE SEQUENCE [LARGE SCALE GENOMIC DNA]</scope>
    <source>
        <strain evidence="1 2">DSM 26474</strain>
    </source>
</reference>
<protein>
    <submittedName>
        <fullName evidence="1">Uncharacterized protein</fullName>
    </submittedName>
</protein>
<keyword evidence="2" id="KW-1185">Reference proteome</keyword>